<name>A0ABU0YY15_9MICO</name>
<organism evidence="1 2">
    <name type="scientific">Microbacterium psychrotolerans</name>
    <dbReference type="NCBI Taxonomy" id="3068321"/>
    <lineage>
        <taxon>Bacteria</taxon>
        <taxon>Bacillati</taxon>
        <taxon>Actinomycetota</taxon>
        <taxon>Actinomycetes</taxon>
        <taxon>Micrococcales</taxon>
        <taxon>Microbacteriaceae</taxon>
        <taxon>Microbacterium</taxon>
    </lineage>
</organism>
<dbReference type="EMBL" id="JAVFWO010000001">
    <property type="protein sequence ID" value="MDQ7877227.1"/>
    <property type="molecule type" value="Genomic_DNA"/>
</dbReference>
<sequence length="291" mass="30517">MLEVGRDDAAGLAGAQVRVEASPVTAGDRLALAGHEKLAHPAALRRTRGVADVGLQPGLLEALAGTVCERRHRVGAHAEQRCHLAGLHALDLDVPEQRPPAGRQLAERLREHGAVGDEFGELGGGVRGPLVQVVERNLAGAPTPGGGGVADGGEEVRTEAVLRAAALADRGEDRRERLRNQVVGIDVRAHGSRRTACARDVPLPEHRVRGLVAPAREDDEVLVGPLAQRTVDDGAVGAGHDLSSPGGRFRFQPATADRRQASDARWETAGQCPGAHAERVCTGQDACGRES</sequence>
<gene>
    <name evidence="1" type="ORF">Q9R08_04475</name>
</gene>
<evidence type="ECO:0000313" key="2">
    <source>
        <dbReference type="Proteomes" id="UP001235133"/>
    </source>
</evidence>
<dbReference type="Proteomes" id="UP001235133">
    <property type="component" value="Unassembled WGS sequence"/>
</dbReference>
<reference evidence="1 2" key="1">
    <citation type="submission" date="2023-08" db="EMBL/GenBank/DDBJ databases">
        <title>Microbacterium psychrotolerans sp. nov., a psychrotolerant bacterium isolated from soil in Heilongjiang Province, China.</title>
        <authorList>
            <person name="An P."/>
            <person name="Zhao D."/>
            <person name="Xiang H."/>
        </authorList>
    </citation>
    <scope>NUCLEOTIDE SEQUENCE [LARGE SCALE GENOMIC DNA]</scope>
    <source>
        <strain evidence="1 2">QXD-8</strain>
    </source>
</reference>
<proteinExistence type="predicted"/>
<accession>A0ABU0YY15</accession>
<keyword evidence="2" id="KW-1185">Reference proteome</keyword>
<comment type="caution">
    <text evidence="1">The sequence shown here is derived from an EMBL/GenBank/DDBJ whole genome shotgun (WGS) entry which is preliminary data.</text>
</comment>
<evidence type="ECO:0000313" key="1">
    <source>
        <dbReference type="EMBL" id="MDQ7877227.1"/>
    </source>
</evidence>
<protein>
    <submittedName>
        <fullName evidence="1">Uncharacterized protein</fullName>
    </submittedName>
</protein>